<dbReference type="InterPro" id="IPR050891">
    <property type="entry name" value="TatD-type_Hydrolase"/>
</dbReference>
<accession>A0A1K1TCF1</accession>
<reference evidence="8 9" key="1">
    <citation type="submission" date="2016-11" db="EMBL/GenBank/DDBJ databases">
        <authorList>
            <person name="Jaros S."/>
            <person name="Januszkiewicz K."/>
            <person name="Wedrychowicz H."/>
        </authorList>
    </citation>
    <scope>NUCLEOTIDE SEQUENCE [LARGE SCALE GENOMIC DNA]</scope>
    <source>
        <strain evidence="8 9">DSM 21637</strain>
    </source>
</reference>
<dbReference type="Pfam" id="PF01026">
    <property type="entry name" value="TatD_DNase"/>
    <property type="match status" value="1"/>
</dbReference>
<dbReference type="FunFam" id="3.20.20.140:FF:000018">
    <property type="entry name" value="3'-5' ssDNA/RNA exonuclease TatD"/>
    <property type="match status" value="1"/>
</dbReference>
<keyword evidence="4" id="KW-0378">Hydrolase</keyword>
<keyword evidence="1" id="KW-0963">Cytoplasm</keyword>
<protein>
    <submittedName>
        <fullName evidence="8">TatD DNase family protein</fullName>
    </submittedName>
</protein>
<dbReference type="AlphaFoldDB" id="A0A1K1TCF1"/>
<keyword evidence="3 7" id="KW-0479">Metal-binding</keyword>
<evidence type="ECO:0000256" key="4">
    <source>
        <dbReference type="ARBA" id="ARBA00022801"/>
    </source>
</evidence>
<keyword evidence="6" id="KW-0460">Magnesium</keyword>
<dbReference type="SUPFAM" id="SSF51556">
    <property type="entry name" value="Metallo-dependent hydrolases"/>
    <property type="match status" value="1"/>
</dbReference>
<organism evidence="8 9">
    <name type="scientific">Marinospirillum alkaliphilum DSM 21637</name>
    <dbReference type="NCBI Taxonomy" id="1122209"/>
    <lineage>
        <taxon>Bacteria</taxon>
        <taxon>Pseudomonadati</taxon>
        <taxon>Pseudomonadota</taxon>
        <taxon>Gammaproteobacteria</taxon>
        <taxon>Oceanospirillales</taxon>
        <taxon>Oceanospirillaceae</taxon>
        <taxon>Marinospirillum</taxon>
    </lineage>
</organism>
<dbReference type="OrthoDB" id="9810005at2"/>
<dbReference type="InterPro" id="IPR001130">
    <property type="entry name" value="TatD-like"/>
</dbReference>
<name>A0A1K1TCF1_9GAMM</name>
<feature type="binding site" evidence="7">
    <location>
        <position position="166"/>
    </location>
    <ligand>
        <name>a divalent metal cation</name>
        <dbReference type="ChEBI" id="CHEBI:60240"/>
        <label>2</label>
    </ligand>
</feature>
<keyword evidence="9" id="KW-1185">Reference proteome</keyword>
<keyword evidence="5" id="KW-0269">Exonuclease</keyword>
<dbReference type="InterPro" id="IPR032466">
    <property type="entry name" value="Metal_Hydrolase"/>
</dbReference>
<dbReference type="PIRSF" id="PIRSF005902">
    <property type="entry name" value="DNase_TatD"/>
    <property type="match status" value="1"/>
</dbReference>
<evidence type="ECO:0000313" key="9">
    <source>
        <dbReference type="Proteomes" id="UP000182350"/>
    </source>
</evidence>
<dbReference type="GO" id="GO:0004527">
    <property type="term" value="F:exonuclease activity"/>
    <property type="evidence" value="ECO:0007669"/>
    <property type="project" value="UniProtKB-KW"/>
</dbReference>
<evidence type="ECO:0000256" key="6">
    <source>
        <dbReference type="ARBA" id="ARBA00022842"/>
    </source>
</evidence>
<evidence type="ECO:0000256" key="3">
    <source>
        <dbReference type="ARBA" id="ARBA00022723"/>
    </source>
</evidence>
<evidence type="ECO:0000313" key="8">
    <source>
        <dbReference type="EMBL" id="SFW98224.1"/>
    </source>
</evidence>
<dbReference type="Proteomes" id="UP000182350">
    <property type="component" value="Unassembled WGS sequence"/>
</dbReference>
<proteinExistence type="predicted"/>
<dbReference type="EMBL" id="FPJW01000001">
    <property type="protein sequence ID" value="SFW98224.1"/>
    <property type="molecule type" value="Genomic_DNA"/>
</dbReference>
<feature type="binding site" evidence="7">
    <location>
        <position position="105"/>
    </location>
    <ligand>
        <name>a divalent metal cation</name>
        <dbReference type="ChEBI" id="CHEBI:60240"/>
        <label>1</label>
    </ligand>
</feature>
<dbReference type="PANTHER" id="PTHR10060">
    <property type="entry name" value="TATD FAMILY DEOXYRIBONUCLEASE"/>
    <property type="match status" value="1"/>
</dbReference>
<sequence>MQVPLPYEQPLFPLVDIGVNLTDRAFAEDVDTVLQRAMQAGLTGLLLTGTNGLVSETSLKLAESHPALLRATAGVHPHHASEWSASLAADIRGLLQHPLCVAVGETGLDFNRNFSTPTEQETAFEAQLGLAVESGKPLFIHERDAGQRMLEILRHWRDDLSGAVVHCFTGDKTSLFGYLDLDLYIGLTGWVCDERRGTHLWPLVSSIPEQRLLIESDAPWLLPRNLRPKPKKGRNEPAFLPWVLVQLAQLRSVEPLQLAQQTSQNACKLFHLPDDLLEIKTP</sequence>
<feature type="binding site" evidence="7">
    <location>
        <position position="141"/>
    </location>
    <ligand>
        <name>a divalent metal cation</name>
        <dbReference type="ChEBI" id="CHEBI:60240"/>
        <label>2</label>
    </ligand>
</feature>
<keyword evidence="2" id="KW-0540">Nuclease</keyword>
<dbReference type="CDD" id="cd01310">
    <property type="entry name" value="TatD_DNAse"/>
    <property type="match status" value="1"/>
</dbReference>
<dbReference type="RefSeq" id="WP_072324332.1">
    <property type="nucleotide sequence ID" value="NZ_FPJW01000001.1"/>
</dbReference>
<dbReference type="GO" id="GO:0046872">
    <property type="term" value="F:metal ion binding"/>
    <property type="evidence" value="ECO:0007669"/>
    <property type="project" value="UniProtKB-KW"/>
</dbReference>
<evidence type="ECO:0000256" key="7">
    <source>
        <dbReference type="PIRSR" id="PIRSR005902-1"/>
    </source>
</evidence>
<dbReference type="STRING" id="1122209.SAMN02745752_00060"/>
<evidence type="ECO:0000256" key="5">
    <source>
        <dbReference type="ARBA" id="ARBA00022839"/>
    </source>
</evidence>
<dbReference type="PANTHER" id="PTHR10060:SF15">
    <property type="entry name" value="DEOXYRIBONUCLEASE TATDN1"/>
    <property type="match status" value="1"/>
</dbReference>
<evidence type="ECO:0000256" key="1">
    <source>
        <dbReference type="ARBA" id="ARBA00022490"/>
    </source>
</evidence>
<gene>
    <name evidence="8" type="ORF">SAMN02745752_00060</name>
</gene>
<feature type="binding site" evidence="7">
    <location>
        <position position="217"/>
    </location>
    <ligand>
        <name>a divalent metal cation</name>
        <dbReference type="ChEBI" id="CHEBI:60240"/>
        <label>1</label>
    </ligand>
</feature>
<evidence type="ECO:0000256" key="2">
    <source>
        <dbReference type="ARBA" id="ARBA00022722"/>
    </source>
</evidence>
<dbReference type="Gene3D" id="3.20.20.140">
    <property type="entry name" value="Metal-dependent hydrolases"/>
    <property type="match status" value="1"/>
</dbReference>